<feature type="chain" id="PRO_5002606679" evidence="1">
    <location>
        <begin position="20"/>
        <end position="332"/>
    </location>
</feature>
<sequence length="332" mass="34134">MLATVAIAVAALAAGPAQAATGRLGWQPTLLPLPAGADPAGRGFLNASDGHGEYAGSFIVGDKLQVVSWRDGKPVLRGTPAGFEWARVAGEDRAGRIYGEALDYDTDVNRTFTLDATGFHLWAPPPGYGDFGLRAVNRRGDALGTLPTGTPATYVPAVWPAGAAAPTVLAYPAGADSVTDIDDDGAILFGGFDRDIVLKDGVSRPLADIPGFSYPHGSAIRNGVVVGFASNGNASQAIRWTTPETPVALTGGDYAGDLNVRGLTVGAAPFPGSLYGKPTAWRGTTQAGELKQPGTYTGYAAGHVTDDGVFAGWASNGPLDEGGVPVIWRFTP</sequence>
<dbReference type="EMBL" id="CP002000">
    <property type="protein sequence ID" value="ADJ42750.1"/>
    <property type="molecule type" value="Genomic_DNA"/>
</dbReference>
<evidence type="ECO:0000256" key="1">
    <source>
        <dbReference type="SAM" id="SignalP"/>
    </source>
</evidence>
<dbReference type="Proteomes" id="UP000000328">
    <property type="component" value="Chromosome"/>
</dbReference>
<gene>
    <name evidence="2" type="ordered locus">AMED_0931</name>
</gene>
<accession>A0A0H3CXI2</accession>
<proteinExistence type="predicted"/>
<dbReference type="OrthoDB" id="3606456at2"/>
<organism evidence="2 3">
    <name type="scientific">Amycolatopsis mediterranei (strain U-32)</name>
    <dbReference type="NCBI Taxonomy" id="749927"/>
    <lineage>
        <taxon>Bacteria</taxon>
        <taxon>Bacillati</taxon>
        <taxon>Actinomycetota</taxon>
        <taxon>Actinomycetes</taxon>
        <taxon>Pseudonocardiales</taxon>
        <taxon>Pseudonocardiaceae</taxon>
        <taxon>Amycolatopsis</taxon>
    </lineage>
</organism>
<protein>
    <submittedName>
        <fullName evidence="2">Uncharacterized protein</fullName>
    </submittedName>
</protein>
<dbReference type="AlphaFoldDB" id="A0A0H3CXI2"/>
<dbReference type="eggNOG" id="COG5563">
    <property type="taxonomic scope" value="Bacteria"/>
</dbReference>
<keyword evidence="1" id="KW-0732">Signal</keyword>
<evidence type="ECO:0000313" key="3">
    <source>
        <dbReference type="Proteomes" id="UP000000328"/>
    </source>
</evidence>
<reference evidence="2 3" key="1">
    <citation type="journal article" date="2010" name="Cell Res.">
        <title>Complete genome sequence of the rifamycin SV-producing Amycolatopsis mediterranei U32 revealed its genetic characteristics in phylogeny and metabolism.</title>
        <authorList>
            <person name="Zhao W."/>
            <person name="Zhong Y."/>
            <person name="Yuan H."/>
            <person name="Wang J."/>
            <person name="Zheng H."/>
            <person name="Wang Y."/>
            <person name="Cen X."/>
            <person name="Xu F."/>
            <person name="Bai J."/>
            <person name="Han X."/>
            <person name="Lu G."/>
            <person name="Zhu Y."/>
            <person name="Shao Z."/>
            <person name="Yan H."/>
            <person name="Li C."/>
            <person name="Peng N."/>
            <person name="Zhang Z."/>
            <person name="Zhang Y."/>
            <person name="Lin W."/>
            <person name="Fan Y."/>
            <person name="Qin Z."/>
            <person name="Hu Y."/>
            <person name="Zhu B."/>
            <person name="Wang S."/>
            <person name="Ding X."/>
            <person name="Zhao G.P."/>
        </authorList>
    </citation>
    <scope>NUCLEOTIDE SEQUENCE [LARGE SCALE GENOMIC DNA]</scope>
    <source>
        <strain evidence="3">U-32</strain>
    </source>
</reference>
<dbReference type="HOGENOM" id="CLU_068241_0_0_11"/>
<dbReference type="PATRIC" id="fig|749927.5.peg.960"/>
<dbReference type="KEGG" id="amd:AMED_0931"/>
<evidence type="ECO:0000313" key="2">
    <source>
        <dbReference type="EMBL" id="ADJ42750.1"/>
    </source>
</evidence>
<feature type="signal peptide" evidence="1">
    <location>
        <begin position="1"/>
        <end position="19"/>
    </location>
</feature>
<name>A0A0H3CXI2_AMYMU</name>